<accession>A0ABU6YF43</accession>
<name>A0ABU6YF43_9FABA</name>
<dbReference type="PROSITE" id="PS51999">
    <property type="entry name" value="ZF_GRF"/>
    <property type="match status" value="1"/>
</dbReference>
<gene>
    <name evidence="6" type="ORF">PIB30_045862</name>
</gene>
<feature type="domain" description="GRF-type" evidence="5">
    <location>
        <begin position="39"/>
        <end position="82"/>
    </location>
</feature>
<evidence type="ECO:0000256" key="2">
    <source>
        <dbReference type="ARBA" id="ARBA00022771"/>
    </source>
</evidence>
<keyword evidence="1" id="KW-0479">Metal-binding</keyword>
<dbReference type="EMBL" id="JASCZI010241938">
    <property type="protein sequence ID" value="MED6208522.1"/>
    <property type="molecule type" value="Genomic_DNA"/>
</dbReference>
<keyword evidence="2 4" id="KW-0863">Zinc-finger</keyword>
<keyword evidence="7" id="KW-1185">Reference proteome</keyword>
<feature type="non-terminal residue" evidence="6">
    <location>
        <position position="110"/>
    </location>
</feature>
<dbReference type="InterPro" id="IPR010666">
    <property type="entry name" value="Znf_GRF"/>
</dbReference>
<protein>
    <recommendedName>
        <fullName evidence="5">GRF-type domain-containing protein</fullName>
    </recommendedName>
</protein>
<evidence type="ECO:0000313" key="6">
    <source>
        <dbReference type="EMBL" id="MED6208522.1"/>
    </source>
</evidence>
<evidence type="ECO:0000256" key="4">
    <source>
        <dbReference type="PROSITE-ProRule" id="PRU01343"/>
    </source>
</evidence>
<sequence length="110" mass="12993">MDNEYQALHKCQIWTLVEPPPNTTIKLWHCQHAKEDDACVVSRGSPCVASLENKRNPGRQFWECSHYEVQKGCKFFCWADAEQQEEDPKKEKLRKKVLSLKSMLKEIEWK</sequence>
<evidence type="ECO:0000259" key="5">
    <source>
        <dbReference type="PROSITE" id="PS51999"/>
    </source>
</evidence>
<organism evidence="6 7">
    <name type="scientific">Stylosanthes scabra</name>
    <dbReference type="NCBI Taxonomy" id="79078"/>
    <lineage>
        <taxon>Eukaryota</taxon>
        <taxon>Viridiplantae</taxon>
        <taxon>Streptophyta</taxon>
        <taxon>Embryophyta</taxon>
        <taxon>Tracheophyta</taxon>
        <taxon>Spermatophyta</taxon>
        <taxon>Magnoliopsida</taxon>
        <taxon>eudicotyledons</taxon>
        <taxon>Gunneridae</taxon>
        <taxon>Pentapetalae</taxon>
        <taxon>rosids</taxon>
        <taxon>fabids</taxon>
        <taxon>Fabales</taxon>
        <taxon>Fabaceae</taxon>
        <taxon>Papilionoideae</taxon>
        <taxon>50 kb inversion clade</taxon>
        <taxon>dalbergioids sensu lato</taxon>
        <taxon>Dalbergieae</taxon>
        <taxon>Pterocarpus clade</taxon>
        <taxon>Stylosanthes</taxon>
    </lineage>
</organism>
<evidence type="ECO:0000256" key="1">
    <source>
        <dbReference type="ARBA" id="ARBA00022723"/>
    </source>
</evidence>
<evidence type="ECO:0000313" key="7">
    <source>
        <dbReference type="Proteomes" id="UP001341840"/>
    </source>
</evidence>
<reference evidence="6 7" key="1">
    <citation type="journal article" date="2023" name="Plants (Basel)">
        <title>Bridging the Gap: Combining Genomics and Transcriptomics Approaches to Understand Stylosanthes scabra, an Orphan Legume from the Brazilian Caatinga.</title>
        <authorList>
            <person name="Ferreira-Neto J.R.C."/>
            <person name="da Silva M.D."/>
            <person name="Binneck E."/>
            <person name="de Melo N.F."/>
            <person name="da Silva R.H."/>
            <person name="de Melo A.L.T.M."/>
            <person name="Pandolfi V."/>
            <person name="Bustamante F.O."/>
            <person name="Brasileiro-Vidal A.C."/>
            <person name="Benko-Iseppon A.M."/>
        </authorList>
    </citation>
    <scope>NUCLEOTIDE SEQUENCE [LARGE SCALE GENOMIC DNA]</scope>
    <source>
        <tissue evidence="6">Leaves</tissue>
    </source>
</reference>
<comment type="caution">
    <text evidence="6">The sequence shown here is derived from an EMBL/GenBank/DDBJ whole genome shotgun (WGS) entry which is preliminary data.</text>
</comment>
<evidence type="ECO:0000256" key="3">
    <source>
        <dbReference type="ARBA" id="ARBA00022833"/>
    </source>
</evidence>
<keyword evidence="3" id="KW-0862">Zinc</keyword>
<proteinExistence type="predicted"/>
<dbReference type="Proteomes" id="UP001341840">
    <property type="component" value="Unassembled WGS sequence"/>
</dbReference>